<proteinExistence type="predicted"/>
<dbReference type="OrthoDB" id="7267294at2"/>
<dbReference type="Gene3D" id="3.40.50.1820">
    <property type="entry name" value="alpha/beta hydrolase"/>
    <property type="match status" value="1"/>
</dbReference>
<evidence type="ECO:0000313" key="3">
    <source>
        <dbReference type="Proteomes" id="UP000199473"/>
    </source>
</evidence>
<evidence type="ECO:0000313" key="2">
    <source>
        <dbReference type="EMBL" id="SFL01315.1"/>
    </source>
</evidence>
<gene>
    <name evidence="2" type="ORF">SAMN02745775_11492</name>
</gene>
<evidence type="ECO:0000259" key="1">
    <source>
        <dbReference type="Pfam" id="PF00561"/>
    </source>
</evidence>
<dbReference type="RefSeq" id="WP_092962661.1">
    <property type="nucleotide sequence ID" value="NZ_FOSQ01000014.1"/>
</dbReference>
<reference evidence="2 3" key="1">
    <citation type="submission" date="2016-10" db="EMBL/GenBank/DDBJ databases">
        <authorList>
            <person name="de Groot N.N."/>
        </authorList>
    </citation>
    <scope>NUCLEOTIDE SEQUENCE [LARGE SCALE GENOMIC DNA]</scope>
    <source>
        <strain evidence="2 3">DSM 19981</strain>
    </source>
</reference>
<accession>A0A1I4E6C0</accession>
<dbReference type="InterPro" id="IPR029058">
    <property type="entry name" value="AB_hydrolase_fold"/>
</dbReference>
<dbReference type="AlphaFoldDB" id="A0A1I4E6C0"/>
<dbReference type="PANTHER" id="PTHR43798:SF33">
    <property type="entry name" value="HYDROLASE, PUTATIVE (AFU_ORTHOLOGUE AFUA_2G14860)-RELATED"/>
    <property type="match status" value="1"/>
</dbReference>
<organism evidence="2 3">
    <name type="scientific">Falsiroseomonas stagni DSM 19981</name>
    <dbReference type="NCBI Taxonomy" id="1123062"/>
    <lineage>
        <taxon>Bacteria</taxon>
        <taxon>Pseudomonadati</taxon>
        <taxon>Pseudomonadota</taxon>
        <taxon>Alphaproteobacteria</taxon>
        <taxon>Acetobacterales</taxon>
        <taxon>Roseomonadaceae</taxon>
        <taxon>Falsiroseomonas</taxon>
    </lineage>
</organism>
<dbReference type="STRING" id="1123062.SAMN02745775_11492"/>
<dbReference type="GO" id="GO:0016020">
    <property type="term" value="C:membrane"/>
    <property type="evidence" value="ECO:0007669"/>
    <property type="project" value="TreeGrafter"/>
</dbReference>
<keyword evidence="3" id="KW-1185">Reference proteome</keyword>
<dbReference type="Proteomes" id="UP000199473">
    <property type="component" value="Unassembled WGS sequence"/>
</dbReference>
<dbReference type="InterPro" id="IPR000073">
    <property type="entry name" value="AB_hydrolase_1"/>
</dbReference>
<dbReference type="SUPFAM" id="SSF53474">
    <property type="entry name" value="alpha/beta-Hydrolases"/>
    <property type="match status" value="1"/>
</dbReference>
<feature type="domain" description="AB hydrolase-1" evidence="1">
    <location>
        <begin position="22"/>
        <end position="122"/>
    </location>
</feature>
<dbReference type="EMBL" id="FOSQ01000014">
    <property type="protein sequence ID" value="SFL01315.1"/>
    <property type="molecule type" value="Genomic_DNA"/>
</dbReference>
<sequence>MMRWIDLDGAALRYHDTGGDGPALLLLHEMGGSLESWDFMLPLLAPRCRVLRYDQRGAGLSEKPRTPLTMPAQGNDAVALMDALGITQPVVVVGMAVGGALALHLAAAHPGRVRGAVVSSPATGVNEAGRVALLARAQEMETKGARAVVDTGLMTSYPPAMRGDAERFAHCRASRLGVDPAGQAATARMLADLDMAADLASIACPVLVLAAKHDLTRPPERVKPVADAIAGAEFREVESGHFMAIQTPELMAAAILGFVARL</sequence>
<dbReference type="PANTHER" id="PTHR43798">
    <property type="entry name" value="MONOACYLGLYCEROL LIPASE"/>
    <property type="match status" value="1"/>
</dbReference>
<dbReference type="PRINTS" id="PR00111">
    <property type="entry name" value="ABHYDROLASE"/>
</dbReference>
<protein>
    <submittedName>
        <fullName evidence="2">3-oxoadipate enol-lactonase</fullName>
    </submittedName>
</protein>
<name>A0A1I4E6C0_9PROT</name>
<dbReference type="Pfam" id="PF00561">
    <property type="entry name" value="Abhydrolase_1"/>
    <property type="match status" value="1"/>
</dbReference>
<dbReference type="InterPro" id="IPR050266">
    <property type="entry name" value="AB_hydrolase_sf"/>
</dbReference>